<dbReference type="InterPro" id="IPR011990">
    <property type="entry name" value="TPR-like_helical_dom_sf"/>
</dbReference>
<dbReference type="PROSITE" id="PS50005">
    <property type="entry name" value="TPR"/>
    <property type="match status" value="1"/>
</dbReference>
<dbReference type="SUPFAM" id="SSF48452">
    <property type="entry name" value="TPR-like"/>
    <property type="match status" value="1"/>
</dbReference>
<organism evidence="3">
    <name type="scientific">hydrothermal vent metagenome</name>
    <dbReference type="NCBI Taxonomy" id="652676"/>
    <lineage>
        <taxon>unclassified sequences</taxon>
        <taxon>metagenomes</taxon>
        <taxon>ecological metagenomes</taxon>
    </lineage>
</organism>
<evidence type="ECO:0000259" key="2">
    <source>
        <dbReference type="PROSITE" id="PS51724"/>
    </source>
</evidence>
<dbReference type="Gene3D" id="1.25.40.10">
    <property type="entry name" value="Tetratricopeptide repeat domain"/>
    <property type="match status" value="1"/>
</dbReference>
<dbReference type="Pfam" id="PF14559">
    <property type="entry name" value="TPR_19"/>
    <property type="match status" value="1"/>
</dbReference>
<dbReference type="AlphaFoldDB" id="A0A170PNY1"/>
<gene>
    <name evidence="3" type="ORF">MGWOODY_Smn202</name>
</gene>
<dbReference type="EMBL" id="CZQE01000181">
    <property type="protein sequence ID" value="CUS44806.1"/>
    <property type="molecule type" value="Genomic_DNA"/>
</dbReference>
<reference evidence="3" key="1">
    <citation type="submission" date="2015-10" db="EMBL/GenBank/DDBJ databases">
        <authorList>
            <person name="Gilbert D.G."/>
        </authorList>
    </citation>
    <scope>NUCLEOTIDE SEQUENCE</scope>
</reference>
<dbReference type="Gene3D" id="3.30.70.1070">
    <property type="entry name" value="Sporulation related repeat"/>
    <property type="match status" value="1"/>
</dbReference>
<accession>A0A170PNY1</accession>
<dbReference type="PROSITE" id="PS51724">
    <property type="entry name" value="SPOR"/>
    <property type="match status" value="1"/>
</dbReference>
<feature type="region of interest" description="Disordered" evidence="1">
    <location>
        <begin position="327"/>
        <end position="346"/>
    </location>
</feature>
<dbReference type="Pfam" id="PF05036">
    <property type="entry name" value="SPOR"/>
    <property type="match status" value="1"/>
</dbReference>
<sequence>MKTRAIVTLGLGALVACGALAGITSHGGIAFASARDESRAERKAAAEAGKAQAALAGGRPEQAVAHAEAAVGLRPQVTSFRVLLANSYLRAGRFDSARQAFADAMTLDTSNGKLPLNLALTQIATGDWNGARQTLDTHKDIIPVSDRGLAMALAGDPSSAVELLNAAVRTPGGDAKTRQNFALSLALAGRWQDARMMAAVDLAPAEVDQRMTQWATFARPKSAYDQVASLLGVKPVRDPGQPTALALNATSGVGLAALAPVDAFMPGQAENAAKVAQEMGTPVPAAAPVPDAGAAPAPAPVEVASTPAPAFASVVFGPREEVVQHLPASAREPVSRPAPASEVSAPVRVASATVAPRTPAKGSFFVQLGAFENAAVAKNAWTRVTRSNASFAAQTPSGMSITSKAGTFYRLSVGGFARSEADALCRSYKAKGGNCFVRAHAGDQVALWAHPAGRQMASR</sequence>
<dbReference type="SUPFAM" id="SSF110997">
    <property type="entry name" value="Sporulation related repeat"/>
    <property type="match status" value="1"/>
</dbReference>
<dbReference type="SMART" id="SM00028">
    <property type="entry name" value="TPR"/>
    <property type="match status" value="2"/>
</dbReference>
<feature type="domain" description="SPOR" evidence="2">
    <location>
        <begin position="358"/>
        <end position="441"/>
    </location>
</feature>
<evidence type="ECO:0000256" key="1">
    <source>
        <dbReference type="SAM" id="MobiDB-lite"/>
    </source>
</evidence>
<dbReference type="InterPro" id="IPR019734">
    <property type="entry name" value="TPR_rpt"/>
</dbReference>
<dbReference type="GO" id="GO:0042834">
    <property type="term" value="F:peptidoglycan binding"/>
    <property type="evidence" value="ECO:0007669"/>
    <property type="project" value="InterPro"/>
</dbReference>
<name>A0A170PNY1_9ZZZZ</name>
<protein>
    <recommendedName>
        <fullName evidence="2">SPOR domain-containing protein</fullName>
    </recommendedName>
</protein>
<dbReference type="PROSITE" id="PS51257">
    <property type="entry name" value="PROKAR_LIPOPROTEIN"/>
    <property type="match status" value="1"/>
</dbReference>
<evidence type="ECO:0000313" key="3">
    <source>
        <dbReference type="EMBL" id="CUS44806.1"/>
    </source>
</evidence>
<dbReference type="InterPro" id="IPR007730">
    <property type="entry name" value="SPOR-like_dom"/>
</dbReference>
<proteinExistence type="predicted"/>
<dbReference type="InterPro" id="IPR036680">
    <property type="entry name" value="SPOR-like_sf"/>
</dbReference>